<reference evidence="1 2" key="1">
    <citation type="journal article" date="2014" name="Genome Announc.">
        <title>Draft Genome Sequences of Marine Flavobacterium Algibacter lectus Strains SS8 and NR4.</title>
        <authorList>
            <person name="Takatani N."/>
            <person name="Nakanishi M."/>
            <person name="Meirelles P."/>
            <person name="Mino S."/>
            <person name="Suda W."/>
            <person name="Oshima K."/>
            <person name="Hattori M."/>
            <person name="Ohkuma M."/>
            <person name="Hosokawa M."/>
            <person name="Miyashita K."/>
            <person name="Thompson F.L."/>
            <person name="Niwa A."/>
            <person name="Sawabe T."/>
            <person name="Sawabe T."/>
        </authorList>
    </citation>
    <scope>NUCLEOTIDE SEQUENCE [LARGE SCALE GENOMIC DNA]</scope>
    <source>
        <strain evidence="2">JCM19274</strain>
    </source>
</reference>
<proteinExistence type="predicted"/>
<dbReference type="AlphaFoldDB" id="A0A090WRS3"/>
<dbReference type="EMBL" id="BBNU01000002">
    <property type="protein sequence ID" value="GAL78059.1"/>
    <property type="molecule type" value="Genomic_DNA"/>
</dbReference>
<protein>
    <submittedName>
        <fullName evidence="1">Uncharacterized protein</fullName>
    </submittedName>
</protein>
<evidence type="ECO:0000313" key="2">
    <source>
        <dbReference type="Proteomes" id="UP000029643"/>
    </source>
</evidence>
<dbReference type="Proteomes" id="UP000029643">
    <property type="component" value="Unassembled WGS sequence"/>
</dbReference>
<gene>
    <name evidence="1" type="ORF">JCM19274_4558</name>
</gene>
<evidence type="ECO:0000313" key="1">
    <source>
        <dbReference type="EMBL" id="GAL78059.1"/>
    </source>
</evidence>
<comment type="caution">
    <text evidence="1">The sequence shown here is derived from an EMBL/GenBank/DDBJ whole genome shotgun (WGS) entry which is preliminary data.</text>
</comment>
<sequence>MFTNVRPGFYTIYVKDDVCGTTELDISVIGYAKFFTPNGDSYNDYWQVKA</sequence>
<name>A0A090WRS3_9FLAO</name>
<accession>A0A090WRS3</accession>
<organism evidence="1 2">
    <name type="scientific">Algibacter lectus</name>
    <dbReference type="NCBI Taxonomy" id="221126"/>
    <lineage>
        <taxon>Bacteria</taxon>
        <taxon>Pseudomonadati</taxon>
        <taxon>Bacteroidota</taxon>
        <taxon>Flavobacteriia</taxon>
        <taxon>Flavobacteriales</taxon>
        <taxon>Flavobacteriaceae</taxon>
        <taxon>Algibacter</taxon>
    </lineage>
</organism>
<dbReference type="RefSeq" id="WP_193747210.1">
    <property type="nucleotide sequence ID" value="NZ_BBNU01000002.1"/>
</dbReference>